<dbReference type="RefSeq" id="WP_080319899.1">
    <property type="nucleotide sequence ID" value="NZ_MTBC01000012.1"/>
</dbReference>
<dbReference type="CDD" id="cd02149">
    <property type="entry name" value="NfsB-like"/>
    <property type="match status" value="1"/>
</dbReference>
<dbReference type="GO" id="GO:0016491">
    <property type="term" value="F:oxidoreductase activity"/>
    <property type="evidence" value="ECO:0007669"/>
    <property type="project" value="UniProtKB-KW"/>
</dbReference>
<name>A0A1V6LNH5_9FLAO</name>
<keyword evidence="9" id="KW-1185">Reference proteome</keyword>
<keyword evidence="5" id="KW-0521">NADP</keyword>
<dbReference type="OrthoDB" id="9809288at2"/>
<evidence type="ECO:0000259" key="7">
    <source>
        <dbReference type="Pfam" id="PF00881"/>
    </source>
</evidence>
<evidence type="ECO:0000256" key="1">
    <source>
        <dbReference type="ARBA" id="ARBA00001917"/>
    </source>
</evidence>
<organism evidence="8 9">
    <name type="scientific">Croceivirga radicis</name>
    <dbReference type="NCBI Taxonomy" id="1929488"/>
    <lineage>
        <taxon>Bacteria</taxon>
        <taxon>Pseudomonadati</taxon>
        <taxon>Bacteroidota</taxon>
        <taxon>Flavobacteriia</taxon>
        <taxon>Flavobacteriales</taxon>
        <taxon>Flavobacteriaceae</taxon>
        <taxon>Croceivirga</taxon>
    </lineage>
</organism>
<evidence type="ECO:0000313" key="8">
    <source>
        <dbReference type="EMBL" id="OQD41659.1"/>
    </source>
</evidence>
<evidence type="ECO:0000256" key="4">
    <source>
        <dbReference type="ARBA" id="ARBA00022643"/>
    </source>
</evidence>
<comment type="caution">
    <text evidence="8">The sequence shown here is derived from an EMBL/GenBank/DDBJ whole genome shotgun (WGS) entry which is preliminary data.</text>
</comment>
<keyword evidence="3" id="KW-0285">Flavoprotein</keyword>
<dbReference type="PANTHER" id="PTHR43673:SF2">
    <property type="entry name" value="NITROREDUCTASE"/>
    <property type="match status" value="1"/>
</dbReference>
<dbReference type="SUPFAM" id="SSF55469">
    <property type="entry name" value="FMN-dependent nitroreductase-like"/>
    <property type="match status" value="1"/>
</dbReference>
<comment type="cofactor">
    <cofactor evidence="1">
        <name>FMN</name>
        <dbReference type="ChEBI" id="CHEBI:58210"/>
    </cofactor>
</comment>
<dbReference type="AlphaFoldDB" id="A0A1V6LNH5"/>
<dbReference type="Proteomes" id="UP000191680">
    <property type="component" value="Unassembled WGS sequence"/>
</dbReference>
<evidence type="ECO:0000256" key="5">
    <source>
        <dbReference type="ARBA" id="ARBA00022857"/>
    </source>
</evidence>
<dbReference type="EMBL" id="MTBC01000012">
    <property type="protein sequence ID" value="OQD41659.1"/>
    <property type="molecule type" value="Genomic_DNA"/>
</dbReference>
<accession>A0A1V6LNH5</accession>
<evidence type="ECO:0000256" key="6">
    <source>
        <dbReference type="ARBA" id="ARBA00023002"/>
    </source>
</evidence>
<evidence type="ECO:0000256" key="3">
    <source>
        <dbReference type="ARBA" id="ARBA00022630"/>
    </source>
</evidence>
<feature type="domain" description="Nitroreductase" evidence="7">
    <location>
        <begin position="8"/>
        <end position="186"/>
    </location>
</feature>
<proteinExistence type="inferred from homology"/>
<keyword evidence="4" id="KW-0288">FMN</keyword>
<dbReference type="PANTHER" id="PTHR43673">
    <property type="entry name" value="NAD(P)H NITROREDUCTASE YDGI-RELATED"/>
    <property type="match status" value="1"/>
</dbReference>
<gene>
    <name evidence="8" type="ORF">BUL40_14910</name>
</gene>
<reference evidence="8 9" key="1">
    <citation type="submission" date="2016-12" db="EMBL/GenBank/DDBJ databases">
        <authorList>
            <person name="Song W.-J."/>
            <person name="Kurnit D.M."/>
        </authorList>
    </citation>
    <scope>NUCLEOTIDE SEQUENCE [LARGE SCALE GENOMIC DNA]</scope>
    <source>
        <strain evidence="8 9">HSG9</strain>
    </source>
</reference>
<evidence type="ECO:0000256" key="2">
    <source>
        <dbReference type="ARBA" id="ARBA00007118"/>
    </source>
</evidence>
<evidence type="ECO:0000313" key="9">
    <source>
        <dbReference type="Proteomes" id="UP000191680"/>
    </source>
</evidence>
<comment type="similarity">
    <text evidence="2">Belongs to the nitroreductase family.</text>
</comment>
<dbReference type="InterPro" id="IPR033878">
    <property type="entry name" value="NfsB-like"/>
</dbReference>
<protein>
    <submittedName>
        <fullName evidence="8">NAD(P)H-dependent oxidoreductase</fullName>
    </submittedName>
</protein>
<dbReference type="InterPro" id="IPR000415">
    <property type="entry name" value="Nitroreductase-like"/>
</dbReference>
<keyword evidence="6" id="KW-0560">Oxidoreductase</keyword>
<dbReference type="InterPro" id="IPR029479">
    <property type="entry name" value="Nitroreductase"/>
</dbReference>
<dbReference type="Pfam" id="PF00881">
    <property type="entry name" value="Nitroreductase"/>
    <property type="match status" value="1"/>
</dbReference>
<sequence>MSDILSPLKWRYAVKKFDSTKKVSKEDLDKILEAIQLSASSYGLQPYEVFVITDNAIREKLQPVSWGQTQIVDASHLLVFANKTNVDSAYIDSYLENVGNTRNLPPEALSGYGDFMKSKITELSQEVKSIWAAKQVYIALGNAMDICAALEVDSCPMEGFESEAYNEILGLTEKGLNAAVVLPIGYRSEEDQTQHYAKVRKSKEELFTFI</sequence>
<dbReference type="Gene3D" id="3.40.109.10">
    <property type="entry name" value="NADH Oxidase"/>
    <property type="match status" value="1"/>
</dbReference>